<dbReference type="InterPro" id="IPR001344">
    <property type="entry name" value="Chloro_AB-bd_pln"/>
</dbReference>
<keyword evidence="4" id="KW-0150">Chloroplast</keyword>
<evidence type="ECO:0000256" key="1">
    <source>
        <dbReference type="ARBA" id="ARBA00004022"/>
    </source>
</evidence>
<dbReference type="Gene3D" id="1.10.3460.10">
    <property type="entry name" value="Chlorophyll a/b binding protein domain"/>
    <property type="match status" value="1"/>
</dbReference>
<feature type="binding site" evidence="9">
    <location>
        <position position="90"/>
    </location>
    <ligand>
        <name>chlorophyll a</name>
        <dbReference type="ChEBI" id="CHEBI:58416"/>
        <label>1</label>
    </ligand>
</feature>
<dbReference type="Pfam" id="PF00504">
    <property type="entry name" value="Chloroa_b-bind"/>
    <property type="match status" value="1"/>
</dbReference>
<evidence type="ECO:0000313" key="12">
    <source>
        <dbReference type="Proteomes" id="UP000000759"/>
    </source>
</evidence>
<dbReference type="EMBL" id="CM000628">
    <property type="protein sequence ID" value="EEC43605.1"/>
    <property type="molecule type" value="Genomic_DNA"/>
</dbReference>
<evidence type="ECO:0000256" key="4">
    <source>
        <dbReference type="ARBA" id="ARBA00022528"/>
    </source>
</evidence>
<reference evidence="12" key="2">
    <citation type="submission" date="2008-08" db="EMBL/GenBank/DDBJ databases">
        <authorList>
            <consortium name="Diatom Consortium"/>
            <person name="Grigoriev I."/>
            <person name="Grimwood J."/>
            <person name="Kuo A."/>
            <person name="Otillar R.P."/>
            <person name="Salamov A."/>
            <person name="Detter J.C."/>
            <person name="Lindquist E."/>
            <person name="Shapiro H."/>
            <person name="Lucas S."/>
            <person name="Glavina del Rio T."/>
            <person name="Pitluck S."/>
            <person name="Rokhsar D."/>
            <person name="Bowler C."/>
        </authorList>
    </citation>
    <scope>GENOME REANNOTATION</scope>
    <source>
        <strain evidence="12">CCAP 1055/1</strain>
    </source>
</reference>
<dbReference type="PANTHER" id="PTHR21649">
    <property type="entry name" value="CHLOROPHYLL A/B BINDING PROTEIN"/>
    <property type="match status" value="1"/>
</dbReference>
<name>B7GCV9_PHATC</name>
<evidence type="ECO:0000256" key="5">
    <source>
        <dbReference type="ARBA" id="ARBA00022531"/>
    </source>
</evidence>
<dbReference type="InterPro" id="IPR022796">
    <property type="entry name" value="Chloroa_b-bind"/>
</dbReference>
<keyword evidence="5" id="KW-0602">Photosynthesis</keyword>
<dbReference type="PaxDb" id="2850-Phatr16481"/>
<comment type="subunit">
    <text evidence="8">The LHC complex of chromophytic algae is composed of fucoxanthin, chlorophyll A and C bound non-covalently by fucoxanthin chlorophyll proteins (FCPs). The ratio of the pigments in LHC; fucoxanthin: chlorophyll C: chlorophyll A; (0.6-1): (0.1-0.3): (1).</text>
</comment>
<reference evidence="11 12" key="1">
    <citation type="journal article" date="2008" name="Nature">
        <title>The Phaeodactylum genome reveals the evolutionary history of diatom genomes.</title>
        <authorList>
            <person name="Bowler C."/>
            <person name="Allen A.E."/>
            <person name="Badger J.H."/>
            <person name="Grimwood J."/>
            <person name="Jabbari K."/>
            <person name="Kuo A."/>
            <person name="Maheswari U."/>
            <person name="Martens C."/>
            <person name="Maumus F."/>
            <person name="Otillar R.P."/>
            <person name="Rayko E."/>
            <person name="Salamov A."/>
            <person name="Vandepoele K."/>
            <person name="Beszteri B."/>
            <person name="Gruber A."/>
            <person name="Heijde M."/>
            <person name="Katinka M."/>
            <person name="Mock T."/>
            <person name="Valentin K."/>
            <person name="Verret F."/>
            <person name="Berges J.A."/>
            <person name="Brownlee C."/>
            <person name="Cadoret J.P."/>
            <person name="Chiovitti A."/>
            <person name="Choi C.J."/>
            <person name="Coesel S."/>
            <person name="De Martino A."/>
            <person name="Detter J.C."/>
            <person name="Durkin C."/>
            <person name="Falciatore A."/>
            <person name="Fournet J."/>
            <person name="Haruta M."/>
            <person name="Huysman M.J."/>
            <person name="Jenkins B.D."/>
            <person name="Jiroutova K."/>
            <person name="Jorgensen R.E."/>
            <person name="Joubert Y."/>
            <person name="Kaplan A."/>
            <person name="Kroger N."/>
            <person name="Kroth P.G."/>
            <person name="La Roche J."/>
            <person name="Lindquist E."/>
            <person name="Lommer M."/>
            <person name="Martin-Jezequel V."/>
            <person name="Lopez P.J."/>
            <person name="Lucas S."/>
            <person name="Mangogna M."/>
            <person name="McGinnis K."/>
            <person name="Medlin L.K."/>
            <person name="Montsant A."/>
            <person name="Oudot-Le Secq M.P."/>
            <person name="Napoli C."/>
            <person name="Obornik M."/>
            <person name="Parker M.S."/>
            <person name="Petit J.L."/>
            <person name="Porcel B.M."/>
            <person name="Poulsen N."/>
            <person name="Robison M."/>
            <person name="Rychlewski L."/>
            <person name="Rynearson T.A."/>
            <person name="Schmutz J."/>
            <person name="Shapiro H."/>
            <person name="Siaut M."/>
            <person name="Stanley M."/>
            <person name="Sussman M.R."/>
            <person name="Taylor A.R."/>
            <person name="Vardi A."/>
            <person name="von Dassow P."/>
            <person name="Vyverman W."/>
            <person name="Willis A."/>
            <person name="Wyrwicz L.S."/>
            <person name="Rokhsar D.S."/>
            <person name="Weissenbach J."/>
            <person name="Armbrust E.V."/>
            <person name="Green B.R."/>
            <person name="Van de Peer Y."/>
            <person name="Grigoriev I.V."/>
        </authorList>
    </citation>
    <scope>NUCLEOTIDE SEQUENCE [LARGE SCALE GENOMIC DNA]</scope>
    <source>
        <strain evidence="11 12">CCAP 1055/1</strain>
    </source>
</reference>
<feature type="binding site" evidence="9">
    <location>
        <position position="197"/>
    </location>
    <ligand>
        <name>chlorophyll a</name>
        <dbReference type="ChEBI" id="CHEBI:58416"/>
        <label>1</label>
    </ligand>
</feature>
<feature type="binding site" evidence="9">
    <location>
        <position position="199"/>
    </location>
    <ligand>
        <name>chlorophyll a</name>
        <dbReference type="ChEBI" id="CHEBI:58416"/>
        <label>1</label>
    </ligand>
</feature>
<dbReference type="GO" id="GO:0030076">
    <property type="term" value="C:light-harvesting complex"/>
    <property type="evidence" value="ECO:0007669"/>
    <property type="project" value="UniProtKB-KW"/>
</dbReference>
<protein>
    <submittedName>
        <fullName evidence="11">Protein fucoxanthin chlorophyll a/c protein</fullName>
    </submittedName>
</protein>
<keyword evidence="12" id="KW-1185">Reference proteome</keyword>
<evidence type="ECO:0000256" key="10">
    <source>
        <dbReference type="SAM" id="SignalP"/>
    </source>
</evidence>
<dbReference type="GO" id="GO:0016168">
    <property type="term" value="F:chlorophyll binding"/>
    <property type="evidence" value="ECO:0007669"/>
    <property type="project" value="UniProtKB-KW"/>
</dbReference>
<dbReference type="SUPFAM" id="SSF103511">
    <property type="entry name" value="Chlorophyll a-b binding protein"/>
    <property type="match status" value="1"/>
</dbReference>
<dbReference type="GO" id="GO:0009765">
    <property type="term" value="P:photosynthesis, light harvesting"/>
    <property type="evidence" value="ECO:0007669"/>
    <property type="project" value="InterPro"/>
</dbReference>
<feature type="chain" id="PRO_5002855740" evidence="10">
    <location>
        <begin position="18"/>
        <end position="232"/>
    </location>
</feature>
<keyword evidence="7" id="KW-0437">Light-harvesting polypeptide</keyword>
<feature type="binding site" description="axial binding residue" evidence="9">
    <location>
        <position position="154"/>
    </location>
    <ligand>
        <name>chlorophyll b</name>
        <dbReference type="ChEBI" id="CHEBI:61721"/>
        <label>1</label>
    </ligand>
    <ligandPart>
        <name>Mg</name>
        <dbReference type="ChEBI" id="CHEBI:25107"/>
    </ligandPart>
</feature>
<keyword evidence="10" id="KW-0732">Signal</keyword>
<feature type="binding site" evidence="9">
    <location>
        <position position="194"/>
    </location>
    <ligand>
        <name>chlorophyll a</name>
        <dbReference type="ChEBI" id="CHEBI:58416"/>
        <label>1</label>
    </ligand>
</feature>
<sequence>MKISSAFIVAFFGTASAFMPPKDARLSSQSPSVLFMTDVVDRSAKSASVPFMPKNKLLDGSYPGDAGFDPLFLADSQALLEDYRDAEIKHGRLAMLAALGWPASEVWDRAIANAVSMPPVVDESLRAPSVLNGGLGKIPVEYWAASLFVASFIECANIQKRRTDDRWFPGNLNFDPLGLYPKSEAKQREMQLKEIKNGRLAMIAITAFAIQEAIVGTSVVDQTPFLFKPPFV</sequence>
<feature type="binding site" evidence="9">
    <location>
        <position position="193"/>
    </location>
    <ligand>
        <name>chlorophyll a</name>
        <dbReference type="ChEBI" id="CHEBI:58416"/>
        <label>1</label>
    </ligand>
</feature>
<feature type="binding site" evidence="9">
    <location>
        <position position="211"/>
    </location>
    <ligand>
        <name>chlorophyll a</name>
        <dbReference type="ChEBI" id="CHEBI:58416"/>
        <label>1</label>
    </ligand>
</feature>
<dbReference type="AlphaFoldDB" id="B7GCV9"/>
<dbReference type="OrthoDB" id="423598at2759"/>
<dbReference type="HOGENOM" id="CLU_057943_3_0_1"/>
<dbReference type="STRING" id="556484.B7GCV9"/>
<dbReference type="KEGG" id="pti:PHATRDRAFT_50086"/>
<keyword evidence="9" id="KW-0148">Chlorophyll</keyword>
<dbReference type="eggNOG" id="ENOG502QTHA">
    <property type="taxonomic scope" value="Eukaryota"/>
</dbReference>
<gene>
    <name evidence="11" type="primary">Lhcr10</name>
    <name evidence="11" type="ORF">PHATRDRAFT_50086</name>
</gene>
<dbReference type="RefSeq" id="XP_002184869.1">
    <property type="nucleotide sequence ID" value="XM_002184833.1"/>
</dbReference>
<dbReference type="GeneID" id="7198763"/>
<keyword evidence="9" id="KW-0157">Chromophore</keyword>
<evidence type="ECO:0000313" key="11">
    <source>
        <dbReference type="EMBL" id="EEC43605.1"/>
    </source>
</evidence>
<dbReference type="InParanoid" id="B7GCV9"/>
<accession>B7GCV9</accession>
<organism evidence="11 12">
    <name type="scientific">Phaeodactylum tricornutum (strain CCAP 1055/1)</name>
    <dbReference type="NCBI Taxonomy" id="556484"/>
    <lineage>
        <taxon>Eukaryota</taxon>
        <taxon>Sar</taxon>
        <taxon>Stramenopiles</taxon>
        <taxon>Ochrophyta</taxon>
        <taxon>Bacillariophyta</taxon>
        <taxon>Bacillariophyceae</taxon>
        <taxon>Bacillariophycidae</taxon>
        <taxon>Naviculales</taxon>
        <taxon>Phaeodactylaceae</taxon>
        <taxon>Phaeodactylum</taxon>
    </lineage>
</organism>
<keyword evidence="6" id="KW-0934">Plastid</keyword>
<feature type="signal peptide" evidence="10">
    <location>
        <begin position="1"/>
        <end position="17"/>
    </location>
</feature>
<feature type="binding site" description="axial binding residue" evidence="9">
    <location>
        <position position="92"/>
    </location>
    <ligand>
        <name>chlorophyll b</name>
        <dbReference type="ChEBI" id="CHEBI:61721"/>
        <label>1</label>
    </ligand>
    <ligandPart>
        <name>Mg</name>
        <dbReference type="ChEBI" id="CHEBI:25107"/>
    </ligandPart>
</feature>
<evidence type="ECO:0000256" key="6">
    <source>
        <dbReference type="ARBA" id="ARBA00022640"/>
    </source>
</evidence>
<comment type="subcellular location">
    <subcellularLocation>
        <location evidence="2">Plastid</location>
        <location evidence="2">Chloroplast</location>
    </subcellularLocation>
</comment>
<evidence type="ECO:0000256" key="7">
    <source>
        <dbReference type="ARBA" id="ARBA00023243"/>
    </source>
</evidence>
<dbReference type="Proteomes" id="UP000000759">
    <property type="component" value="Chromosome 26"/>
</dbReference>
<comment type="similarity">
    <text evidence="3">Belongs to the fucoxanthin chlorophyll protein family.</text>
</comment>
<evidence type="ECO:0000256" key="8">
    <source>
        <dbReference type="ARBA" id="ARBA00044011"/>
    </source>
</evidence>
<feature type="binding site" evidence="9">
    <location>
        <position position="87"/>
    </location>
    <ligand>
        <name>chlorophyll a</name>
        <dbReference type="ChEBI" id="CHEBI:58416"/>
        <label>1</label>
    </ligand>
</feature>
<dbReference type="OMA" id="IECANIQ"/>
<dbReference type="GO" id="GO:0009507">
    <property type="term" value="C:chloroplast"/>
    <property type="evidence" value="ECO:0007669"/>
    <property type="project" value="UniProtKB-SubCell"/>
</dbReference>
<proteinExistence type="inferred from homology"/>
<evidence type="ECO:0000256" key="3">
    <source>
        <dbReference type="ARBA" id="ARBA00005933"/>
    </source>
</evidence>
<evidence type="ECO:0000256" key="2">
    <source>
        <dbReference type="ARBA" id="ARBA00004229"/>
    </source>
</evidence>
<comment type="function">
    <text evidence="1">The light-harvesting complex (LHC) functions as a light receptor, it captures and delivers excitation energy to photosystems with which it is closely associated. Energy is transferred from the carotenoid and chlorophyll C (or B) to chlorophyll A and the photosynthetic reaction centers where it is used to synthesize ATP and reducing power.</text>
</comment>
<evidence type="ECO:0000256" key="9">
    <source>
        <dbReference type="PIRSR" id="PIRSR601344-1"/>
    </source>
</evidence>
<dbReference type="GO" id="GO:0016020">
    <property type="term" value="C:membrane"/>
    <property type="evidence" value="ECO:0007669"/>
    <property type="project" value="InterPro"/>
</dbReference>